<evidence type="ECO:0008006" key="3">
    <source>
        <dbReference type="Google" id="ProtNLM"/>
    </source>
</evidence>
<dbReference type="AlphaFoldDB" id="A0A239P7I2"/>
<dbReference type="InterPro" id="IPR032710">
    <property type="entry name" value="NTF2-like_dom_sf"/>
</dbReference>
<protein>
    <recommendedName>
        <fullName evidence="3">SnoaL-like domain-containing protein</fullName>
    </recommendedName>
</protein>
<organism evidence="1 2">
    <name type="scientific">Asanoa hainanensis</name>
    <dbReference type="NCBI Taxonomy" id="560556"/>
    <lineage>
        <taxon>Bacteria</taxon>
        <taxon>Bacillati</taxon>
        <taxon>Actinomycetota</taxon>
        <taxon>Actinomycetes</taxon>
        <taxon>Micromonosporales</taxon>
        <taxon>Micromonosporaceae</taxon>
        <taxon>Asanoa</taxon>
    </lineage>
</organism>
<dbReference type="Proteomes" id="UP000198362">
    <property type="component" value="Unassembled WGS sequence"/>
</dbReference>
<sequence length="130" mass="14681">MRVGWVKMWGMTTETEILRSVLDQWKSAVDAHEPERVGALFTEDAIFQGLHPYSVGPAGVATYYAAQPLGMSPAYEIRETRRLADDTVLGYLSVDFSFVDRPTLNLSLCVIVRRTADDWRIAHYQVSKLS</sequence>
<evidence type="ECO:0000313" key="1">
    <source>
        <dbReference type="EMBL" id="SNT63020.1"/>
    </source>
</evidence>
<dbReference type="Gene3D" id="3.10.450.50">
    <property type="match status" value="1"/>
</dbReference>
<accession>A0A239P7I2</accession>
<evidence type="ECO:0000313" key="2">
    <source>
        <dbReference type="Proteomes" id="UP000198362"/>
    </source>
</evidence>
<keyword evidence="2" id="KW-1185">Reference proteome</keyword>
<proteinExistence type="predicted"/>
<gene>
    <name evidence="1" type="ORF">SAMN05421812_114257</name>
</gene>
<dbReference type="SUPFAM" id="SSF54427">
    <property type="entry name" value="NTF2-like"/>
    <property type="match status" value="1"/>
</dbReference>
<name>A0A239P7I2_9ACTN</name>
<reference evidence="1 2" key="1">
    <citation type="submission" date="2017-06" db="EMBL/GenBank/DDBJ databases">
        <authorList>
            <person name="Kim H.J."/>
            <person name="Triplett B.A."/>
        </authorList>
    </citation>
    <scope>NUCLEOTIDE SEQUENCE [LARGE SCALE GENOMIC DNA]</scope>
    <source>
        <strain evidence="1 2">CGMCC 4.5593</strain>
    </source>
</reference>
<dbReference type="EMBL" id="FZPH01000014">
    <property type="protein sequence ID" value="SNT63020.1"/>
    <property type="molecule type" value="Genomic_DNA"/>
</dbReference>